<protein>
    <recommendedName>
        <fullName evidence="7">Rhodanese domain-containing protein</fullName>
    </recommendedName>
</protein>
<dbReference type="InterPro" id="IPR036873">
    <property type="entry name" value="Rhodanese-like_dom_sf"/>
</dbReference>
<evidence type="ECO:0000256" key="6">
    <source>
        <dbReference type="SAM" id="Phobius"/>
    </source>
</evidence>
<dbReference type="SUPFAM" id="SSF52821">
    <property type="entry name" value="Rhodanese/Cell cycle control phosphatase"/>
    <property type="match status" value="1"/>
</dbReference>
<evidence type="ECO:0000259" key="7">
    <source>
        <dbReference type="PROSITE" id="PS50206"/>
    </source>
</evidence>
<feature type="transmembrane region" description="Helical" evidence="6">
    <location>
        <begin position="109"/>
        <end position="131"/>
    </location>
</feature>
<dbReference type="GO" id="GO:0005886">
    <property type="term" value="C:plasma membrane"/>
    <property type="evidence" value="ECO:0007669"/>
    <property type="project" value="UniProtKB-SubCell"/>
</dbReference>
<reference evidence="9" key="1">
    <citation type="submission" date="2017-09" db="EMBL/GenBank/DDBJ databases">
        <title>FDA dAtabase for Regulatory Grade micrObial Sequences (FDA-ARGOS): Supporting development and validation of Infectious Disease Dx tests.</title>
        <authorList>
            <person name="Minogue T."/>
            <person name="Wolcott M."/>
            <person name="Wasieloski L."/>
            <person name="Aguilar W."/>
            <person name="Moore D."/>
            <person name="Tallon L."/>
            <person name="Sadzewicz L."/>
            <person name="Ott S."/>
            <person name="Zhao X."/>
            <person name="Nagaraj S."/>
            <person name="Vavikolanu K."/>
            <person name="Aluvathingal J."/>
            <person name="Nadendla S."/>
            <person name="Sichtig H."/>
        </authorList>
    </citation>
    <scope>NUCLEOTIDE SEQUENCE [LARGE SCALE GENOMIC DNA]</scope>
    <source>
        <strain evidence="9">FDAARGOS_394</strain>
    </source>
</reference>
<dbReference type="Proteomes" id="UP000220246">
    <property type="component" value="Unassembled WGS sequence"/>
</dbReference>
<organism evidence="8 9">
    <name type="scientific">Comamonas terrigena</name>
    <dbReference type="NCBI Taxonomy" id="32013"/>
    <lineage>
        <taxon>Bacteria</taxon>
        <taxon>Pseudomonadati</taxon>
        <taxon>Pseudomonadota</taxon>
        <taxon>Betaproteobacteria</taxon>
        <taxon>Burkholderiales</taxon>
        <taxon>Comamonadaceae</taxon>
        <taxon>Comamonas</taxon>
    </lineage>
</organism>
<name>A0A2A7V0Y4_COMTR</name>
<dbReference type="Pfam" id="PF00581">
    <property type="entry name" value="Rhodanese"/>
    <property type="match status" value="1"/>
</dbReference>
<dbReference type="PANTHER" id="PTHR42709:SF6">
    <property type="entry name" value="UNDECAPRENYL PHOSPHATE TRANSPORTER A"/>
    <property type="match status" value="1"/>
</dbReference>
<dbReference type="STRING" id="1219032.GCA_001515545_00942"/>
<feature type="transmembrane region" description="Helical" evidence="6">
    <location>
        <begin position="166"/>
        <end position="192"/>
    </location>
</feature>
<evidence type="ECO:0000313" key="9">
    <source>
        <dbReference type="Proteomes" id="UP000220246"/>
    </source>
</evidence>
<evidence type="ECO:0000256" key="2">
    <source>
        <dbReference type="ARBA" id="ARBA00022475"/>
    </source>
</evidence>
<dbReference type="PROSITE" id="PS50206">
    <property type="entry name" value="RHODANESE_3"/>
    <property type="match status" value="1"/>
</dbReference>
<feature type="transmembrane region" description="Helical" evidence="6">
    <location>
        <begin position="53"/>
        <end position="73"/>
    </location>
</feature>
<evidence type="ECO:0000256" key="5">
    <source>
        <dbReference type="ARBA" id="ARBA00023136"/>
    </source>
</evidence>
<dbReference type="OrthoDB" id="21108at2"/>
<dbReference type="EMBL" id="PDEA01000001">
    <property type="protein sequence ID" value="PEH91168.1"/>
    <property type="molecule type" value="Genomic_DNA"/>
</dbReference>
<evidence type="ECO:0000256" key="1">
    <source>
        <dbReference type="ARBA" id="ARBA00004651"/>
    </source>
</evidence>
<feature type="domain" description="Rhodanese" evidence="7">
    <location>
        <begin position="220"/>
        <end position="311"/>
    </location>
</feature>
<keyword evidence="3 6" id="KW-0812">Transmembrane</keyword>
<keyword evidence="4 6" id="KW-1133">Transmembrane helix</keyword>
<gene>
    <name evidence="8" type="ORF">CRM82_17915</name>
</gene>
<dbReference type="RefSeq" id="WP_066534047.1">
    <property type="nucleotide sequence ID" value="NZ_PDEA01000001.1"/>
</dbReference>
<keyword evidence="9" id="KW-1185">Reference proteome</keyword>
<proteinExistence type="predicted"/>
<feature type="transmembrane region" description="Helical" evidence="6">
    <location>
        <begin position="20"/>
        <end position="41"/>
    </location>
</feature>
<dbReference type="InterPro" id="IPR051311">
    <property type="entry name" value="DedA_domain"/>
</dbReference>
<dbReference type="AlphaFoldDB" id="A0A2A7V0Y4"/>
<keyword evidence="5 6" id="KW-0472">Membrane</keyword>
<sequence length="324" mass="34594">MDIDTSTLRTALTLYAPGVVFANVLLQQLGLPVPVLPTLLLAGSLAASSPRLALLWGTAVLAAMLADRVWYLVGRRFGTRVLAWLCKLSLTPDSCISQTADRFGHWGPWSLLLAKFIPGFSAVAAPMAGVLRMPVPRFTLAAASGAGLWAGVALGLGWLLRRQVDAALALLHTHGPLLAVVAVLLLGLWLGWKLVRRQLFLRLAAMPSVTAAQWWQAQTSAQPPRLLDLRGPALIAELGPITEAHAVTLAQLPRLVRHWPRETAIVTLCACPHDATAARAAQRLRRLGFVHARHLQGGFEAWQALQPSASTPASTAPVLAAAAS</sequence>
<dbReference type="PANTHER" id="PTHR42709">
    <property type="entry name" value="ALKALINE PHOSPHATASE LIKE PROTEIN"/>
    <property type="match status" value="1"/>
</dbReference>
<dbReference type="InterPro" id="IPR001763">
    <property type="entry name" value="Rhodanese-like_dom"/>
</dbReference>
<comment type="caution">
    <text evidence="8">The sequence shown here is derived from an EMBL/GenBank/DDBJ whole genome shotgun (WGS) entry which is preliminary data.</text>
</comment>
<evidence type="ECO:0000256" key="3">
    <source>
        <dbReference type="ARBA" id="ARBA00022692"/>
    </source>
</evidence>
<dbReference type="SMART" id="SM00450">
    <property type="entry name" value="RHOD"/>
    <property type="match status" value="1"/>
</dbReference>
<accession>A0A2A7V0Y4</accession>
<feature type="transmembrane region" description="Helical" evidence="6">
    <location>
        <begin position="138"/>
        <end position="160"/>
    </location>
</feature>
<dbReference type="Pfam" id="PF09335">
    <property type="entry name" value="VTT_dom"/>
    <property type="match status" value="1"/>
</dbReference>
<keyword evidence="2" id="KW-1003">Cell membrane</keyword>
<dbReference type="GeneID" id="80802505"/>
<dbReference type="InterPro" id="IPR032816">
    <property type="entry name" value="VTT_dom"/>
</dbReference>
<evidence type="ECO:0000256" key="4">
    <source>
        <dbReference type="ARBA" id="ARBA00022989"/>
    </source>
</evidence>
<evidence type="ECO:0000313" key="8">
    <source>
        <dbReference type="EMBL" id="PEH91168.1"/>
    </source>
</evidence>
<comment type="subcellular location">
    <subcellularLocation>
        <location evidence="1">Cell membrane</location>
        <topology evidence="1">Multi-pass membrane protein</topology>
    </subcellularLocation>
</comment>
<dbReference type="Gene3D" id="3.40.250.10">
    <property type="entry name" value="Rhodanese-like domain"/>
    <property type="match status" value="1"/>
</dbReference>